<keyword evidence="1" id="KW-0732">Signal</keyword>
<sequence length="348" mass="38831">MSSGRFVSPVLLARVHLPGFAALISVQMSCKRDFSESTACSATDLHILIRNAWYNKQYCASSLGACALDWTPGPTCSQTSVTSNKAVLSCDVTALFLIYTRARWLWEPEQCIIDMSVRDRERHYLQVSLSPTSFLFREIVSSFFHSTSTLHGMCGCTYGCVCVSADPGSFEAMLLTRSPSPARPPAALIRHSLNRASPPFLPTQNFEVQRQMKCLFAEGDVQTCAEKAPVSRKEKAALLNNSEIRGDGLWGGRGAEDVDKQLLGPEEYKLRLLYPEHRPRWVLRVEYLTWKFQVQVTNQAHSEMKELVSLWSQGEACVAGSDSVWPGVRRVLKHAVTEDPVSRVCMSC</sequence>
<dbReference type="EMBL" id="JAROKS010000003">
    <property type="protein sequence ID" value="KAK1804920.1"/>
    <property type="molecule type" value="Genomic_DNA"/>
</dbReference>
<dbReference type="Proteomes" id="UP001239994">
    <property type="component" value="Unassembled WGS sequence"/>
</dbReference>
<reference evidence="2" key="1">
    <citation type="submission" date="2023-03" db="EMBL/GenBank/DDBJ databases">
        <title>Electrophorus voltai genome.</title>
        <authorList>
            <person name="Bian C."/>
        </authorList>
    </citation>
    <scope>NUCLEOTIDE SEQUENCE</scope>
    <source>
        <strain evidence="2">CB-2022</strain>
        <tissue evidence="2">Muscle</tissue>
    </source>
</reference>
<feature type="signal peptide" evidence="1">
    <location>
        <begin position="1"/>
        <end position="22"/>
    </location>
</feature>
<name>A0AAD8ZWX7_9TELE</name>
<protein>
    <submittedName>
        <fullName evidence="2">Uncharacterized protein</fullName>
    </submittedName>
</protein>
<feature type="chain" id="PRO_5042165824" evidence="1">
    <location>
        <begin position="23"/>
        <end position="348"/>
    </location>
</feature>
<accession>A0AAD8ZWX7</accession>
<evidence type="ECO:0000313" key="2">
    <source>
        <dbReference type="EMBL" id="KAK1804920.1"/>
    </source>
</evidence>
<evidence type="ECO:0000313" key="3">
    <source>
        <dbReference type="Proteomes" id="UP001239994"/>
    </source>
</evidence>
<evidence type="ECO:0000256" key="1">
    <source>
        <dbReference type="SAM" id="SignalP"/>
    </source>
</evidence>
<keyword evidence="3" id="KW-1185">Reference proteome</keyword>
<comment type="caution">
    <text evidence="2">The sequence shown here is derived from an EMBL/GenBank/DDBJ whole genome shotgun (WGS) entry which is preliminary data.</text>
</comment>
<gene>
    <name evidence="2" type="ORF">P4O66_019291</name>
</gene>
<dbReference type="AlphaFoldDB" id="A0AAD8ZWX7"/>
<proteinExistence type="predicted"/>
<organism evidence="2 3">
    <name type="scientific">Electrophorus voltai</name>
    <dbReference type="NCBI Taxonomy" id="2609070"/>
    <lineage>
        <taxon>Eukaryota</taxon>
        <taxon>Metazoa</taxon>
        <taxon>Chordata</taxon>
        <taxon>Craniata</taxon>
        <taxon>Vertebrata</taxon>
        <taxon>Euteleostomi</taxon>
        <taxon>Actinopterygii</taxon>
        <taxon>Neopterygii</taxon>
        <taxon>Teleostei</taxon>
        <taxon>Ostariophysi</taxon>
        <taxon>Gymnotiformes</taxon>
        <taxon>Gymnotoidei</taxon>
        <taxon>Gymnotidae</taxon>
        <taxon>Electrophorus</taxon>
    </lineage>
</organism>